<organism evidence="1 2">
    <name type="scientific">Piloderma croceum (strain F 1598)</name>
    <dbReference type="NCBI Taxonomy" id="765440"/>
    <lineage>
        <taxon>Eukaryota</taxon>
        <taxon>Fungi</taxon>
        <taxon>Dikarya</taxon>
        <taxon>Basidiomycota</taxon>
        <taxon>Agaricomycotina</taxon>
        <taxon>Agaricomycetes</taxon>
        <taxon>Agaricomycetidae</taxon>
        <taxon>Atheliales</taxon>
        <taxon>Atheliaceae</taxon>
        <taxon>Piloderma</taxon>
    </lineage>
</organism>
<proteinExistence type="predicted"/>
<keyword evidence="2" id="KW-1185">Reference proteome</keyword>
<dbReference type="STRING" id="765440.A0A0C3GDF7"/>
<reference evidence="2" key="2">
    <citation type="submission" date="2015-01" db="EMBL/GenBank/DDBJ databases">
        <title>Evolutionary Origins and Diversification of the Mycorrhizal Mutualists.</title>
        <authorList>
            <consortium name="DOE Joint Genome Institute"/>
            <consortium name="Mycorrhizal Genomics Consortium"/>
            <person name="Kohler A."/>
            <person name="Kuo A."/>
            <person name="Nagy L.G."/>
            <person name="Floudas D."/>
            <person name="Copeland A."/>
            <person name="Barry K.W."/>
            <person name="Cichocki N."/>
            <person name="Veneault-Fourrey C."/>
            <person name="LaButti K."/>
            <person name="Lindquist E.A."/>
            <person name="Lipzen A."/>
            <person name="Lundell T."/>
            <person name="Morin E."/>
            <person name="Murat C."/>
            <person name="Riley R."/>
            <person name="Ohm R."/>
            <person name="Sun H."/>
            <person name="Tunlid A."/>
            <person name="Henrissat B."/>
            <person name="Grigoriev I.V."/>
            <person name="Hibbett D.S."/>
            <person name="Martin F."/>
        </authorList>
    </citation>
    <scope>NUCLEOTIDE SEQUENCE [LARGE SCALE GENOMIC DNA]</scope>
    <source>
        <strain evidence="2">F 1598</strain>
    </source>
</reference>
<dbReference type="InParanoid" id="A0A0C3GDF7"/>
<dbReference type="AlphaFoldDB" id="A0A0C3GDF7"/>
<accession>A0A0C3GDF7</accession>
<protein>
    <submittedName>
        <fullName evidence="1">Uncharacterized protein</fullName>
    </submittedName>
</protein>
<dbReference type="EMBL" id="KN832976">
    <property type="protein sequence ID" value="KIM88671.1"/>
    <property type="molecule type" value="Genomic_DNA"/>
</dbReference>
<reference evidence="1 2" key="1">
    <citation type="submission" date="2014-04" db="EMBL/GenBank/DDBJ databases">
        <authorList>
            <consortium name="DOE Joint Genome Institute"/>
            <person name="Kuo A."/>
            <person name="Tarkka M."/>
            <person name="Buscot F."/>
            <person name="Kohler A."/>
            <person name="Nagy L.G."/>
            <person name="Floudas D."/>
            <person name="Copeland A."/>
            <person name="Barry K.W."/>
            <person name="Cichocki N."/>
            <person name="Veneault-Fourrey C."/>
            <person name="LaButti K."/>
            <person name="Lindquist E.A."/>
            <person name="Lipzen A."/>
            <person name="Lundell T."/>
            <person name="Morin E."/>
            <person name="Murat C."/>
            <person name="Sun H."/>
            <person name="Tunlid A."/>
            <person name="Henrissat B."/>
            <person name="Grigoriev I.V."/>
            <person name="Hibbett D.S."/>
            <person name="Martin F."/>
            <person name="Nordberg H.P."/>
            <person name="Cantor M.N."/>
            <person name="Hua S.X."/>
        </authorList>
    </citation>
    <scope>NUCLEOTIDE SEQUENCE [LARGE SCALE GENOMIC DNA]</scope>
    <source>
        <strain evidence="1 2">F 1598</strain>
    </source>
</reference>
<evidence type="ECO:0000313" key="1">
    <source>
        <dbReference type="EMBL" id="KIM88671.1"/>
    </source>
</evidence>
<gene>
    <name evidence="1" type="ORF">PILCRDRAFT_234734</name>
</gene>
<dbReference type="HOGENOM" id="CLU_2237595_0_0_1"/>
<sequence>MASPIEEVMVDGYDLQFGMKVIASPPHPYRNCTVFPRSRRTRCHHLIHDTSSRKLHFNPFKDGPARKKIGTNRLYHQSKFGGIIRNWQGAMGIKGFCRLPSILVS</sequence>
<dbReference type="OrthoDB" id="191139at2759"/>
<dbReference type="Proteomes" id="UP000054166">
    <property type="component" value="Unassembled WGS sequence"/>
</dbReference>
<name>A0A0C3GDF7_PILCF</name>
<evidence type="ECO:0000313" key="2">
    <source>
        <dbReference type="Proteomes" id="UP000054166"/>
    </source>
</evidence>